<name>A0A3D8JAJ1_9HELI</name>
<dbReference type="OrthoDB" id="5316376at2"/>
<dbReference type="EMBL" id="NXLX01000003">
    <property type="protein sequence ID" value="RDU74310.1"/>
    <property type="molecule type" value="Genomic_DNA"/>
</dbReference>
<proteinExistence type="predicted"/>
<organism evidence="2 3">
    <name type="scientific">Helicobacter anseris</name>
    <dbReference type="NCBI Taxonomy" id="375926"/>
    <lineage>
        <taxon>Bacteria</taxon>
        <taxon>Pseudomonadati</taxon>
        <taxon>Campylobacterota</taxon>
        <taxon>Epsilonproteobacteria</taxon>
        <taxon>Campylobacterales</taxon>
        <taxon>Helicobacteraceae</taxon>
        <taxon>Helicobacter</taxon>
    </lineage>
</organism>
<evidence type="ECO:0000256" key="1">
    <source>
        <dbReference type="SAM" id="MobiDB-lite"/>
    </source>
</evidence>
<reference evidence="2 3" key="1">
    <citation type="submission" date="2018-04" db="EMBL/GenBank/DDBJ databases">
        <title>Novel Campyloabacter and Helicobacter Species and Strains.</title>
        <authorList>
            <person name="Mannion A.J."/>
            <person name="Shen Z."/>
            <person name="Fox J.G."/>
        </authorList>
    </citation>
    <scope>NUCLEOTIDE SEQUENCE [LARGE SCALE GENOMIC DNA]</scope>
    <source>
        <strain evidence="2 3">MIT 04-9362</strain>
    </source>
</reference>
<comment type="caution">
    <text evidence="2">The sequence shown here is derived from an EMBL/GenBank/DDBJ whole genome shotgun (WGS) entry which is preliminary data.</text>
</comment>
<evidence type="ECO:0000313" key="3">
    <source>
        <dbReference type="Proteomes" id="UP000256695"/>
    </source>
</evidence>
<dbReference type="AlphaFoldDB" id="A0A3D8JAJ1"/>
<sequence>MLVILSLSFFLQAATNKDVVQIKESYNSDTTENIFINLDWTPNNGNNGFSGCKQPDQSDCYSGAIFATYDTLTLNNNATLTVNVTATGNYGGWAAVFFRGQGGKTYTINGGKFVLNLLSLPDPNSTLPVEGVFMTRGAHSDLPVKFIFNTDMVVTATENFYITRGIFNVNDGKGGYQFNGNTYIDVSKMQKSKGWSGSGVGYRSITSLGGDGYFYMNYNPDTKTTYNRDNIIQLKGDIAVEKTSTATSEAIIHLTNPQSFFQGRFSLQGDANAELLLDRGGKWILTANSAVRTLNTNNNKSDLDDQYHNIDNIAVVDFIKIADDGSGSRLTSNATFQKRTLEIHRSLNGTNGVFRLMADVPMGQVDSVQTAELNGTQYIQIYQNGSRLSFDVAGKNMVVAHADTVNGDFVGLSTITGIYNYDPILTKVNQNGGTDWVLDAITLTPNQTAKTLFNILSTPYRIFRLHADSINHRIEDLLFPPTKFGAWAKMYGGGIYGINSFDHKESTQNLFFSFQGGFDYGKNFEDSRYFYGGSFDFLKLYGNDAGYDGSVSSYGFGAYAGFIKNDDLFLDAKIKYIFASFQNNLYQAQDPINFYGNILLLNLRAGYNFYFFKTPRTKTIQTCKRGNDGKLFCRNDKSVGYVRDTSFYIQPYLSITPGIISGHSLNFLDKISSYNVLGKLDVSPALITTVGILGVKRYEYDNFNVLAKTFIAYNYDINLGGKIMLVDDANIPLYNEYKNGDHRLSLGLGGEVLFFNDSLRVFADFKTEFFGALNTYWVFSGGLRYKFGNPPIRKKSSLSYRPKSAPKQRSFKEKFGPYKNTPAAEEKSFNKQNHFIETQSGYIRKK</sequence>
<dbReference type="Gene3D" id="2.40.128.130">
    <property type="entry name" value="Autotransporter beta-domain"/>
    <property type="match status" value="1"/>
</dbReference>
<gene>
    <name evidence="2" type="ORF">CQA57_02175</name>
</gene>
<protein>
    <recommendedName>
        <fullName evidence="4">Autotransporter domain-containing protein</fullName>
    </recommendedName>
</protein>
<dbReference type="SUPFAM" id="SSF103515">
    <property type="entry name" value="Autotransporter"/>
    <property type="match status" value="1"/>
</dbReference>
<accession>A0A3D8JAJ1</accession>
<dbReference type="Proteomes" id="UP000256695">
    <property type="component" value="Unassembled WGS sequence"/>
</dbReference>
<keyword evidence="3" id="KW-1185">Reference proteome</keyword>
<dbReference type="InterPro" id="IPR036709">
    <property type="entry name" value="Autotransporte_beta_dom_sf"/>
</dbReference>
<evidence type="ECO:0008006" key="4">
    <source>
        <dbReference type="Google" id="ProtNLM"/>
    </source>
</evidence>
<feature type="region of interest" description="Disordered" evidence="1">
    <location>
        <begin position="797"/>
        <end position="823"/>
    </location>
</feature>
<evidence type="ECO:0000313" key="2">
    <source>
        <dbReference type="EMBL" id="RDU74310.1"/>
    </source>
</evidence>